<name>A0A1N6X5Q7_9GAMM</name>
<dbReference type="EMBL" id="FTLW01000005">
    <property type="protein sequence ID" value="SIQ97655.1"/>
    <property type="molecule type" value="Genomic_DNA"/>
</dbReference>
<dbReference type="AlphaFoldDB" id="A0A1N6X5Q7"/>
<dbReference type="Proteomes" id="UP000241788">
    <property type="component" value="Unassembled WGS sequence"/>
</dbReference>
<evidence type="ECO:0000313" key="2">
    <source>
        <dbReference type="EMBL" id="SIQ97655.1"/>
    </source>
</evidence>
<gene>
    <name evidence="2" type="ORF">SAMN05421546_2140</name>
</gene>
<sequence>MNQRPTLVPIVLALLLLPQAALAQQAAGFDIFVSDDADDSEVVKFGANFDFKNESMESYQGIRLESASFAPLGQPAKKDARAYYRFADGNEAWKWNGMLGTDGHTWLGNAAIHNEAPFRQEYFIEREIIETPTGLDQGLHYTFAGAAYDLPINDRNLMTAMVGVQDFTGDNLRLHARARYIHVLKPDWGLSAQLRMRYWHDSHPREYDYYAPGWYAEVIPTLQLRRYRGGWQYLAVAGYGRSKDAVSDWRAARYLELGITSPDRGKWYFKANAVHSNTPVATGYTYRYTQFTLSALRRF</sequence>
<feature type="chain" id="PRO_5012161798" evidence="1">
    <location>
        <begin position="24"/>
        <end position="299"/>
    </location>
</feature>
<organism evidence="2 3">
    <name type="scientific">Solilutibacter tolerans</name>
    <dbReference type="NCBI Taxonomy" id="1604334"/>
    <lineage>
        <taxon>Bacteria</taxon>
        <taxon>Pseudomonadati</taxon>
        <taxon>Pseudomonadota</taxon>
        <taxon>Gammaproteobacteria</taxon>
        <taxon>Lysobacterales</taxon>
        <taxon>Lysobacteraceae</taxon>
        <taxon>Solilutibacter</taxon>
    </lineage>
</organism>
<reference evidence="3" key="1">
    <citation type="submission" date="2017-01" db="EMBL/GenBank/DDBJ databases">
        <authorList>
            <person name="Varghese N."/>
            <person name="Submissions S."/>
        </authorList>
    </citation>
    <scope>NUCLEOTIDE SEQUENCE [LARGE SCALE GENOMIC DNA]</scope>
    <source>
        <strain evidence="3">UM1</strain>
    </source>
</reference>
<protein>
    <submittedName>
        <fullName evidence="2">Uncharacterized protein</fullName>
    </submittedName>
</protein>
<evidence type="ECO:0000313" key="3">
    <source>
        <dbReference type="Proteomes" id="UP000241788"/>
    </source>
</evidence>
<keyword evidence="1" id="KW-0732">Signal</keyword>
<keyword evidence="3" id="KW-1185">Reference proteome</keyword>
<proteinExistence type="predicted"/>
<evidence type="ECO:0000256" key="1">
    <source>
        <dbReference type="SAM" id="SignalP"/>
    </source>
</evidence>
<feature type="signal peptide" evidence="1">
    <location>
        <begin position="1"/>
        <end position="23"/>
    </location>
</feature>
<dbReference type="OrthoDB" id="6675128at2"/>
<dbReference type="RefSeq" id="WP_076588057.1">
    <property type="nucleotide sequence ID" value="NZ_FTLW01000005.1"/>
</dbReference>
<accession>A0A1N6X5Q7</accession>